<proteinExistence type="inferred from homology"/>
<organism evidence="10 11">
    <name type="scientific">Halopolyspora algeriensis</name>
    <dbReference type="NCBI Taxonomy" id="1500506"/>
    <lineage>
        <taxon>Bacteria</taxon>
        <taxon>Bacillati</taxon>
        <taxon>Actinomycetota</taxon>
        <taxon>Actinomycetes</taxon>
        <taxon>Actinomycetes incertae sedis</taxon>
        <taxon>Halopolyspora</taxon>
    </lineage>
</organism>
<evidence type="ECO:0000256" key="7">
    <source>
        <dbReference type="ARBA" id="ARBA00023136"/>
    </source>
</evidence>
<dbReference type="GO" id="GO:0016887">
    <property type="term" value="F:ATP hydrolysis activity"/>
    <property type="evidence" value="ECO:0007669"/>
    <property type="project" value="InterPro"/>
</dbReference>
<dbReference type="GO" id="GO:0005524">
    <property type="term" value="F:ATP binding"/>
    <property type="evidence" value="ECO:0007669"/>
    <property type="project" value="UniProtKB-KW"/>
</dbReference>
<comment type="caution">
    <text evidence="10">The sequence shown here is derived from an EMBL/GenBank/DDBJ whole genome shotgun (WGS) entry which is preliminary data.</text>
</comment>
<dbReference type="Pfam" id="PF00005">
    <property type="entry name" value="ABC_tran"/>
    <property type="match status" value="2"/>
</dbReference>
<feature type="region of interest" description="Disordered" evidence="8">
    <location>
        <begin position="363"/>
        <end position="383"/>
    </location>
</feature>
<dbReference type="SUPFAM" id="SSF52540">
    <property type="entry name" value="P-loop containing nucleoside triphosphate hydrolases"/>
    <property type="match status" value="2"/>
</dbReference>
<dbReference type="AlphaFoldDB" id="A0A368VGQ0"/>
<keyword evidence="7" id="KW-0472">Membrane</keyword>
<sequence>MSTPRGEIPKTGSGRGGHMTVTSRVGAAECGGTDTPVLEVRDLDVAFPSESGRVHAVRGVSFDLEAGEVLGIVGESGSGKSVSSLALMGLLPEEAQVGGSARLRGQELLGKRDSELSRLRGRKVSMIFQDPLSALTPVYTIGEQLVEAIRTHRDTSGRDAMTRAVELLRMVGVPNAEERVNSFPHEFSGGMRQRVVIAMAIANEPDVIIADEPTTALDVTIQAQVLEVLRRVQRATGAALIMITHDLGVIAGLADRVMVMYAGRPVEVADVDDLYRRPRMPYTLGLLGAVPRADDRERLPLTPVDGNPPSMVDLPPGCPFAPRCPMAVATCRRTEPELLAVDSARHRAACHRSDVLAERDLAPGDIFPRPQTTGAGVGPDRREQRPAVLEVSELAKHFPVLKGTVIKRPVGTVYAVDGVGFDIREGEALALVGESGCGKTTTLMQVLELAAPQQGAISVLGSSTAELGRRDRKRLRQRMQVVFQDPMSSLDPRMPVGEIVGEPLRTHGSDAAATAKRVRELLELVGLRASHADRYPRQFSGGQRQRIGIARALALDPQLLILDEPVSALDVSIQAGVINLLEELRANLNLSYLFVAHDLSVVHHICDRIAVMYLGKLAEIGSVDAVFNTPAHPYTQALLSAVPLPDPARERTRERILLDGDLPSPADPPSGCRFRTRCPKFAVLDADSKQRCIDEEPPMYDRGTDHGAACHYAESLEVL</sequence>
<keyword evidence="6 10" id="KW-0067">ATP-binding</keyword>
<dbReference type="InterPro" id="IPR003593">
    <property type="entry name" value="AAA+_ATPase"/>
</dbReference>
<dbReference type="GO" id="GO:0015833">
    <property type="term" value="P:peptide transport"/>
    <property type="evidence" value="ECO:0007669"/>
    <property type="project" value="InterPro"/>
</dbReference>
<dbReference type="Proteomes" id="UP000253495">
    <property type="component" value="Unassembled WGS sequence"/>
</dbReference>
<accession>A0A368VGQ0</accession>
<evidence type="ECO:0000256" key="3">
    <source>
        <dbReference type="ARBA" id="ARBA00022448"/>
    </source>
</evidence>
<feature type="domain" description="ABC transporter" evidence="9">
    <location>
        <begin position="389"/>
        <end position="639"/>
    </location>
</feature>
<dbReference type="CDD" id="cd03257">
    <property type="entry name" value="ABC_NikE_OppD_transporters"/>
    <property type="match status" value="2"/>
</dbReference>
<feature type="domain" description="ABC transporter" evidence="9">
    <location>
        <begin position="40"/>
        <end position="287"/>
    </location>
</feature>
<protein>
    <submittedName>
        <fullName evidence="10">Peptide/nickel transport system ATP-binding protein</fullName>
    </submittedName>
</protein>
<dbReference type="InterPro" id="IPR013563">
    <property type="entry name" value="Oligopep_ABC_C"/>
</dbReference>
<dbReference type="NCBIfam" id="NF008453">
    <property type="entry name" value="PRK11308.1"/>
    <property type="match status" value="2"/>
</dbReference>
<dbReference type="SMART" id="SM00382">
    <property type="entry name" value="AAA"/>
    <property type="match status" value="2"/>
</dbReference>
<evidence type="ECO:0000259" key="9">
    <source>
        <dbReference type="PROSITE" id="PS50893"/>
    </source>
</evidence>
<evidence type="ECO:0000256" key="1">
    <source>
        <dbReference type="ARBA" id="ARBA00004202"/>
    </source>
</evidence>
<evidence type="ECO:0000256" key="4">
    <source>
        <dbReference type="ARBA" id="ARBA00022475"/>
    </source>
</evidence>
<reference evidence="10 11" key="1">
    <citation type="submission" date="2018-07" db="EMBL/GenBank/DDBJ databases">
        <title>Genomic Encyclopedia of Type Strains, Phase III (KMG-III): the genomes of soil and plant-associated and newly described type strains.</title>
        <authorList>
            <person name="Whitman W."/>
        </authorList>
    </citation>
    <scope>NUCLEOTIDE SEQUENCE [LARGE SCALE GENOMIC DNA]</scope>
    <source>
        <strain evidence="10 11">CECT 8575</strain>
    </source>
</reference>
<keyword evidence="5" id="KW-0547">Nucleotide-binding</keyword>
<comment type="subcellular location">
    <subcellularLocation>
        <location evidence="1">Cell membrane</location>
        <topology evidence="1">Peripheral membrane protein</topology>
    </subcellularLocation>
</comment>
<dbReference type="NCBIfam" id="NF007739">
    <property type="entry name" value="PRK10419.1"/>
    <property type="match status" value="2"/>
</dbReference>
<dbReference type="InterPro" id="IPR017871">
    <property type="entry name" value="ABC_transporter-like_CS"/>
</dbReference>
<evidence type="ECO:0000313" key="11">
    <source>
        <dbReference type="Proteomes" id="UP000253495"/>
    </source>
</evidence>
<feature type="region of interest" description="Disordered" evidence="8">
    <location>
        <begin position="1"/>
        <end position="20"/>
    </location>
</feature>
<dbReference type="PROSITE" id="PS00211">
    <property type="entry name" value="ABC_TRANSPORTER_1"/>
    <property type="match status" value="2"/>
</dbReference>
<dbReference type="PANTHER" id="PTHR43297:SF2">
    <property type="entry name" value="DIPEPTIDE TRANSPORT ATP-BINDING PROTEIN DPPD"/>
    <property type="match status" value="1"/>
</dbReference>
<dbReference type="PANTHER" id="PTHR43297">
    <property type="entry name" value="OLIGOPEPTIDE TRANSPORT ATP-BINDING PROTEIN APPD"/>
    <property type="match status" value="1"/>
</dbReference>
<dbReference type="InterPro" id="IPR050388">
    <property type="entry name" value="ABC_Ni/Peptide_Import"/>
</dbReference>
<evidence type="ECO:0000313" key="10">
    <source>
        <dbReference type="EMBL" id="RCW40359.1"/>
    </source>
</evidence>
<name>A0A368VGQ0_9ACTN</name>
<dbReference type="FunFam" id="3.40.50.300:FF:000016">
    <property type="entry name" value="Oligopeptide ABC transporter ATP-binding component"/>
    <property type="match status" value="2"/>
</dbReference>
<comment type="similarity">
    <text evidence="2">Belongs to the ABC transporter superfamily.</text>
</comment>
<dbReference type="EMBL" id="QPJC01000011">
    <property type="protein sequence ID" value="RCW40359.1"/>
    <property type="molecule type" value="Genomic_DNA"/>
</dbReference>
<dbReference type="InterPro" id="IPR003439">
    <property type="entry name" value="ABC_transporter-like_ATP-bd"/>
</dbReference>
<evidence type="ECO:0000256" key="8">
    <source>
        <dbReference type="SAM" id="MobiDB-lite"/>
    </source>
</evidence>
<dbReference type="Pfam" id="PF08352">
    <property type="entry name" value="oligo_HPY"/>
    <property type="match status" value="2"/>
</dbReference>
<gene>
    <name evidence="10" type="ORF">DFQ14_1118</name>
</gene>
<dbReference type="NCBIfam" id="TIGR01727">
    <property type="entry name" value="oligo_HPY"/>
    <property type="match status" value="2"/>
</dbReference>
<dbReference type="GO" id="GO:0005886">
    <property type="term" value="C:plasma membrane"/>
    <property type="evidence" value="ECO:0007669"/>
    <property type="project" value="UniProtKB-SubCell"/>
</dbReference>
<keyword evidence="4" id="KW-1003">Cell membrane</keyword>
<dbReference type="PROSITE" id="PS50893">
    <property type="entry name" value="ABC_TRANSPORTER_2"/>
    <property type="match status" value="2"/>
</dbReference>
<evidence type="ECO:0000256" key="6">
    <source>
        <dbReference type="ARBA" id="ARBA00022840"/>
    </source>
</evidence>
<evidence type="ECO:0000256" key="2">
    <source>
        <dbReference type="ARBA" id="ARBA00005417"/>
    </source>
</evidence>
<evidence type="ECO:0000256" key="5">
    <source>
        <dbReference type="ARBA" id="ARBA00022741"/>
    </source>
</evidence>
<dbReference type="InterPro" id="IPR027417">
    <property type="entry name" value="P-loop_NTPase"/>
</dbReference>
<keyword evidence="11" id="KW-1185">Reference proteome</keyword>
<dbReference type="Gene3D" id="3.40.50.300">
    <property type="entry name" value="P-loop containing nucleotide triphosphate hydrolases"/>
    <property type="match status" value="2"/>
</dbReference>
<keyword evidence="3" id="KW-0813">Transport</keyword>